<feature type="transmembrane region" description="Helical" evidence="4">
    <location>
        <begin position="360"/>
        <end position="379"/>
    </location>
</feature>
<protein>
    <submittedName>
        <fullName evidence="6">MFS transporter</fullName>
    </submittedName>
</protein>
<dbReference type="InterPro" id="IPR011701">
    <property type="entry name" value="MFS"/>
</dbReference>
<dbReference type="InterPro" id="IPR036259">
    <property type="entry name" value="MFS_trans_sf"/>
</dbReference>
<dbReference type="AlphaFoldDB" id="A0A831XGS5"/>
<feature type="transmembrane region" description="Helical" evidence="4">
    <location>
        <begin position="83"/>
        <end position="100"/>
    </location>
</feature>
<organism evidence="6">
    <name type="scientific">Geobacter metallireducens</name>
    <dbReference type="NCBI Taxonomy" id="28232"/>
    <lineage>
        <taxon>Bacteria</taxon>
        <taxon>Pseudomonadati</taxon>
        <taxon>Thermodesulfobacteriota</taxon>
        <taxon>Desulfuromonadia</taxon>
        <taxon>Geobacterales</taxon>
        <taxon>Geobacteraceae</taxon>
        <taxon>Geobacter</taxon>
    </lineage>
</organism>
<evidence type="ECO:0000256" key="1">
    <source>
        <dbReference type="ARBA" id="ARBA00022692"/>
    </source>
</evidence>
<feature type="transmembrane region" description="Helical" evidence="4">
    <location>
        <begin position="326"/>
        <end position="348"/>
    </location>
</feature>
<feature type="transmembrane region" description="Helical" evidence="4">
    <location>
        <begin position="268"/>
        <end position="291"/>
    </location>
</feature>
<feature type="transmembrane region" description="Helical" evidence="4">
    <location>
        <begin position="106"/>
        <end position="128"/>
    </location>
</feature>
<feature type="transmembrane region" description="Helical" evidence="4">
    <location>
        <begin position="12"/>
        <end position="32"/>
    </location>
</feature>
<keyword evidence="2 4" id="KW-1133">Transmembrane helix</keyword>
<dbReference type="PROSITE" id="PS50850">
    <property type="entry name" value="MFS"/>
    <property type="match status" value="1"/>
</dbReference>
<evidence type="ECO:0000256" key="4">
    <source>
        <dbReference type="SAM" id="Phobius"/>
    </source>
</evidence>
<evidence type="ECO:0000256" key="3">
    <source>
        <dbReference type="ARBA" id="ARBA00023136"/>
    </source>
</evidence>
<dbReference type="SUPFAM" id="SSF103473">
    <property type="entry name" value="MFS general substrate transporter"/>
    <property type="match status" value="1"/>
</dbReference>
<feature type="transmembrane region" description="Helical" evidence="4">
    <location>
        <begin position="238"/>
        <end position="262"/>
    </location>
</feature>
<dbReference type="PANTHER" id="PTHR11360:SF304">
    <property type="entry name" value="MFS DOMAIN-CONTAINING PROTEIN"/>
    <property type="match status" value="1"/>
</dbReference>
<gene>
    <name evidence="6" type="ORF">ENQ87_14675</name>
</gene>
<feature type="transmembrane region" description="Helical" evidence="4">
    <location>
        <begin position="391"/>
        <end position="413"/>
    </location>
</feature>
<dbReference type="Gene3D" id="1.20.1250.20">
    <property type="entry name" value="MFS general substrate transporter like domains"/>
    <property type="match status" value="2"/>
</dbReference>
<dbReference type="PANTHER" id="PTHR11360">
    <property type="entry name" value="MONOCARBOXYLATE TRANSPORTER"/>
    <property type="match status" value="1"/>
</dbReference>
<evidence type="ECO:0000256" key="2">
    <source>
        <dbReference type="ARBA" id="ARBA00022989"/>
    </source>
</evidence>
<dbReference type="Pfam" id="PF07690">
    <property type="entry name" value="MFS_1"/>
    <property type="match status" value="1"/>
</dbReference>
<proteinExistence type="predicted"/>
<reference evidence="6" key="1">
    <citation type="journal article" date="2020" name="mSystems">
        <title>Genome- and Community-Level Interaction Insights into Carbon Utilization and Element Cycling Functions of Hydrothermarchaeota in Hydrothermal Sediment.</title>
        <authorList>
            <person name="Zhou Z."/>
            <person name="Liu Y."/>
            <person name="Xu W."/>
            <person name="Pan J."/>
            <person name="Luo Z.H."/>
            <person name="Li M."/>
        </authorList>
    </citation>
    <scope>NUCLEOTIDE SEQUENCE [LARGE SCALE GENOMIC DNA]</scope>
    <source>
        <strain evidence="6">SpSt-349</strain>
    </source>
</reference>
<sequence length="459" mass="47286">MSDTVKNRGWQVALAGTGINLALGVLYAWSIFKGAIKSSIEKGGPGAFNWDPASINDPYAICCLAFAFSMIIAGKAQDKIGPARTALIGGLLVGAGFTLLSQSNSYLAWVLGFGVLAGSGFGFGYSAATPPALKWFPSSKTGLIAGIVVAGFGLAPVYIAPVSTWLLGSMGIQNSMLVLAAAFTVVVCGLSFFLVNPPAGYVPADAPKSDTATAAKAAPAKPTVNATASEMLKSGKFYILWLAYFIGAGAGLMVIGSVAGIAKKSMGPLAFVAVAIMALGNAGGRVVAGILSDKIGRMATLCIVFVFQASLMFAAIPLVGAGHTNAALIVLLATFIGFNYGANLSLFPSFSKDYWGLKNYGLNYGILFTAWGVGGFVMGRVSEMLNTSTGSFTTSFTLAGALLIGGAVLSLALRPAKAAKHAEIAAAEPSARSVFMESFMRGWADFLGFTPTTPRSFSR</sequence>
<dbReference type="EMBL" id="DSOV01000068">
    <property type="protein sequence ID" value="HEN43585.1"/>
    <property type="molecule type" value="Genomic_DNA"/>
</dbReference>
<accession>A0A831XGS5</accession>
<dbReference type="InterPro" id="IPR020846">
    <property type="entry name" value="MFS_dom"/>
</dbReference>
<dbReference type="CDD" id="cd17353">
    <property type="entry name" value="MFS_OFA_like"/>
    <property type="match status" value="1"/>
</dbReference>
<evidence type="ECO:0000313" key="6">
    <source>
        <dbReference type="EMBL" id="HEN43585.1"/>
    </source>
</evidence>
<keyword evidence="1 4" id="KW-0812">Transmembrane</keyword>
<dbReference type="InterPro" id="IPR050327">
    <property type="entry name" value="Proton-linked_MCT"/>
</dbReference>
<feature type="transmembrane region" description="Helical" evidence="4">
    <location>
        <begin position="140"/>
        <end position="160"/>
    </location>
</feature>
<keyword evidence="3 4" id="KW-0472">Membrane</keyword>
<name>A0A831XGS5_GEOME</name>
<feature type="transmembrane region" description="Helical" evidence="4">
    <location>
        <begin position="172"/>
        <end position="195"/>
    </location>
</feature>
<comment type="caution">
    <text evidence="6">The sequence shown here is derived from an EMBL/GenBank/DDBJ whole genome shotgun (WGS) entry which is preliminary data.</text>
</comment>
<dbReference type="GO" id="GO:0022857">
    <property type="term" value="F:transmembrane transporter activity"/>
    <property type="evidence" value="ECO:0007669"/>
    <property type="project" value="InterPro"/>
</dbReference>
<feature type="transmembrane region" description="Helical" evidence="4">
    <location>
        <begin position="298"/>
        <end position="320"/>
    </location>
</feature>
<feature type="domain" description="Major facilitator superfamily (MFS) profile" evidence="5">
    <location>
        <begin position="8"/>
        <end position="418"/>
    </location>
</feature>
<evidence type="ECO:0000259" key="5">
    <source>
        <dbReference type="PROSITE" id="PS50850"/>
    </source>
</evidence>